<evidence type="ECO:0000313" key="2">
    <source>
        <dbReference type="Proteomes" id="UP000246050"/>
    </source>
</evidence>
<comment type="caution">
    <text evidence="1">The sequence shown here is derived from an EMBL/GenBank/DDBJ whole genome shotgun (WGS) entry which is preliminary data.</text>
</comment>
<evidence type="ECO:0000313" key="1">
    <source>
        <dbReference type="EMBL" id="PWR12242.1"/>
    </source>
</evidence>
<organism evidence="1 2">
    <name type="scientific">Micromonospora sicca</name>
    <dbReference type="NCBI Taxonomy" id="2202420"/>
    <lineage>
        <taxon>Bacteria</taxon>
        <taxon>Bacillati</taxon>
        <taxon>Actinomycetota</taxon>
        <taxon>Actinomycetes</taxon>
        <taxon>Micromonosporales</taxon>
        <taxon>Micromonosporaceae</taxon>
        <taxon>Micromonospora</taxon>
    </lineage>
</organism>
<dbReference type="SUPFAM" id="SSF51445">
    <property type="entry name" value="(Trans)glycosidases"/>
    <property type="match status" value="1"/>
</dbReference>
<protein>
    <recommendedName>
        <fullName evidence="3">Beta-glucuronidase C-terminal domain-containing protein</fullName>
    </recommendedName>
</protein>
<proteinExistence type="predicted"/>
<dbReference type="InterPro" id="IPR013780">
    <property type="entry name" value="Glyco_hydro_b"/>
</dbReference>
<dbReference type="Gene3D" id="3.20.20.80">
    <property type="entry name" value="Glycosidases"/>
    <property type="match status" value="1"/>
</dbReference>
<dbReference type="EMBL" id="QGKS01000294">
    <property type="protein sequence ID" value="PWR12242.1"/>
    <property type="molecule type" value="Genomic_DNA"/>
</dbReference>
<gene>
    <name evidence="1" type="ORF">DKT69_24395</name>
</gene>
<dbReference type="Proteomes" id="UP000246050">
    <property type="component" value="Unassembled WGS sequence"/>
</dbReference>
<dbReference type="InterPro" id="IPR052974">
    <property type="entry name" value="GH79_Enzymes"/>
</dbReference>
<dbReference type="PANTHER" id="PTHR36183:SF2">
    <property type="entry name" value="BETA-GLUCURONIDASE C-TERMINAL DOMAIN-CONTAINING PROTEIN"/>
    <property type="match status" value="1"/>
</dbReference>
<sequence>MALVVLACPGVSFAESPGTATGPVHASVRLDPRPMVGGGSVPAHFVGFSVEWSLIERYMGPTARPAFANLLGNLGTGVLRIGGSSQDVMPFDATAVNTNEVITPEDLADIRATLDAANADHIAGDGTPNWGVILGTAMSPPTAQRPWRVPEHARAFVTQGVGPAFAGADEDVAAVSLGNEPDLSYRYDLQQYLGDFAAFSGANATRPYPIVTPNTSEPIAPWTSIANRSVETRFFWDWPAILDATAPATKANAGAFGAWAADHFYPLARTCATDPYRCPTIPALLSDERSANFNYQVYTHANEAARRGLGYRVEELNTAAGRGAHGVSDVAASAVWALDTMFNAACPQPPHAPSVNAECGTGAIGVNFHNAEVRAFFHPEEGNGYYNAINFDPSAAMGAPTPAPEYYALLLFARLAQGTTGLRPMPVAVNAPQGGQVKAWRVDGGASERRAFLINKGDQPVSLDVAAPGATYEIDRMTPDDPSGAGRTLDAPGVRIDGRVVSADGSWPGFQPTVGTAEAGHFQVTLGAGEAVVVTLHGHDG</sequence>
<dbReference type="AlphaFoldDB" id="A0A317DD65"/>
<accession>A0A317DD65</accession>
<dbReference type="Gene3D" id="2.60.40.1180">
    <property type="entry name" value="Golgi alpha-mannosidase II"/>
    <property type="match status" value="1"/>
</dbReference>
<name>A0A317DD65_9ACTN</name>
<dbReference type="PANTHER" id="PTHR36183">
    <property type="entry name" value="BETA-GLUCURONIDASE"/>
    <property type="match status" value="1"/>
</dbReference>
<reference evidence="1 2" key="1">
    <citation type="submission" date="2018-05" db="EMBL/GenBank/DDBJ databases">
        <title>Micromonosporas from Atacama Desert.</title>
        <authorList>
            <person name="Carro L."/>
            <person name="Golinska P."/>
            <person name="Klenk H.-P."/>
            <person name="Goodfellow M."/>
        </authorList>
    </citation>
    <scope>NUCLEOTIDE SEQUENCE [LARGE SCALE GENOMIC DNA]</scope>
    <source>
        <strain evidence="1 2">4G51</strain>
    </source>
</reference>
<dbReference type="InterPro" id="IPR017853">
    <property type="entry name" value="GH"/>
</dbReference>
<evidence type="ECO:0008006" key="3">
    <source>
        <dbReference type="Google" id="ProtNLM"/>
    </source>
</evidence>